<dbReference type="SUPFAM" id="SSF53474">
    <property type="entry name" value="alpha/beta-Hydrolases"/>
    <property type="match status" value="1"/>
</dbReference>
<evidence type="ECO:0000313" key="2">
    <source>
        <dbReference type="EMBL" id="EFE39274.1"/>
    </source>
</evidence>
<dbReference type="PANTHER" id="PTHR43194">
    <property type="entry name" value="HYDROLASE ALPHA/BETA FOLD FAMILY"/>
    <property type="match status" value="1"/>
</dbReference>
<evidence type="ECO:0000259" key="1">
    <source>
        <dbReference type="Pfam" id="PF00561"/>
    </source>
</evidence>
<feature type="domain" description="AB hydrolase-1" evidence="1">
    <location>
        <begin position="100"/>
        <end position="227"/>
    </location>
</feature>
<reference evidence="3" key="1">
    <citation type="journal article" date="2011" name="Genome Biol.">
        <title>Comparative and functional genomics provide insights into the pathogenicity of dermatophytic fungi.</title>
        <authorList>
            <person name="Burmester A."/>
            <person name="Shelest E."/>
            <person name="Gloeckner G."/>
            <person name="Heddergott C."/>
            <person name="Schindler S."/>
            <person name="Staib P."/>
            <person name="Heidel A."/>
            <person name="Felder M."/>
            <person name="Petzold A."/>
            <person name="Szafranski K."/>
            <person name="Feuermann M."/>
            <person name="Pedruzzi I."/>
            <person name="Priebe S."/>
            <person name="Groth M."/>
            <person name="Winkler R."/>
            <person name="Li W."/>
            <person name="Kniemeyer O."/>
            <person name="Schroeckh V."/>
            <person name="Hertweck C."/>
            <person name="Hube B."/>
            <person name="White T.C."/>
            <person name="Platzer M."/>
            <person name="Guthke R."/>
            <person name="Heitman J."/>
            <person name="Woestemeyer J."/>
            <person name="Zipfel P.F."/>
            <person name="Monod M."/>
            <person name="Brakhage A.A."/>
        </authorList>
    </citation>
    <scope>NUCLEOTIDE SEQUENCE [LARGE SCALE GENOMIC DNA]</scope>
    <source>
        <strain evidence="3">HKI 0517</strain>
    </source>
</reference>
<dbReference type="Proteomes" id="UP000008383">
    <property type="component" value="Unassembled WGS sequence"/>
</dbReference>
<gene>
    <name evidence="2" type="ORF">TRV_06046</name>
</gene>
<comment type="caution">
    <text evidence="2">The sequence shown here is derived from an EMBL/GenBank/DDBJ whole genome shotgun (WGS) entry which is preliminary data.</text>
</comment>
<dbReference type="OrthoDB" id="408373at2759"/>
<keyword evidence="3" id="KW-1185">Reference proteome</keyword>
<dbReference type="HOGENOM" id="CLU_020336_12_1_1"/>
<dbReference type="Gene3D" id="3.40.50.1820">
    <property type="entry name" value="alpha/beta hydrolase"/>
    <property type="match status" value="1"/>
</dbReference>
<evidence type="ECO:0000313" key="3">
    <source>
        <dbReference type="Proteomes" id="UP000008383"/>
    </source>
</evidence>
<organism evidence="2 3">
    <name type="scientific">Trichophyton verrucosum (strain HKI 0517)</name>
    <dbReference type="NCBI Taxonomy" id="663202"/>
    <lineage>
        <taxon>Eukaryota</taxon>
        <taxon>Fungi</taxon>
        <taxon>Dikarya</taxon>
        <taxon>Ascomycota</taxon>
        <taxon>Pezizomycotina</taxon>
        <taxon>Eurotiomycetes</taxon>
        <taxon>Eurotiomycetidae</taxon>
        <taxon>Onygenales</taxon>
        <taxon>Arthrodermataceae</taxon>
        <taxon>Trichophyton</taxon>
    </lineage>
</organism>
<dbReference type="RefSeq" id="XP_003019898.1">
    <property type="nucleotide sequence ID" value="XM_003019852.1"/>
</dbReference>
<sequence length="378" mass="43138">MAAPHIVFMLCKTLWTEYIYCFLFTTATRHSNSHQSATSSLSNQSRQVYIYRSSPKTTKMPRFISPFDESHLFYRDYKPADFPAPFRPDEASLNNEWRKPALVFLHGWPMSSIMFEKLTLPLCETYRFRCIAPDRRGFGNSDWMGSKPVKKPIDYDVFAADLAYLLEKLKIGPFVFIGASMGPGEAVHTYMNSDYVRENCRGIIGIGAALPFPLQTPENPTATSREAWDDILHNLRYNRPAYTKAALPAILGRDAGCEVSDELIQRYTELVLREDAQAVERCVQLISSTDFTEKLKKLESESDLRITCLHGDKDSPESQVVMLKKIVPRTVVKIYENAAHERGGSVRFRRFQDYIYHRESPSLGGVGYYLKALLVAIK</sequence>
<dbReference type="KEGG" id="tve:TRV_06046"/>
<dbReference type="EMBL" id="ACYE01000343">
    <property type="protein sequence ID" value="EFE39274.1"/>
    <property type="molecule type" value="Genomic_DNA"/>
</dbReference>
<name>D4DFU4_TRIVH</name>
<proteinExistence type="predicted"/>
<dbReference type="InterPro" id="IPR050228">
    <property type="entry name" value="Carboxylesterase_BioH"/>
</dbReference>
<dbReference type="PANTHER" id="PTHR43194:SF2">
    <property type="entry name" value="PEROXISOMAL MEMBRANE PROTEIN LPX1"/>
    <property type="match status" value="1"/>
</dbReference>
<accession>D4DFU4</accession>
<dbReference type="InterPro" id="IPR000073">
    <property type="entry name" value="AB_hydrolase_1"/>
</dbReference>
<dbReference type="Pfam" id="PF00561">
    <property type="entry name" value="Abhydrolase_1"/>
    <property type="match status" value="1"/>
</dbReference>
<dbReference type="AlphaFoldDB" id="D4DFU4"/>
<dbReference type="GeneID" id="9584654"/>
<dbReference type="ESTHER" id="trivh-d4dfu4">
    <property type="family name" value="Haloperoxidase"/>
</dbReference>
<dbReference type="InterPro" id="IPR029058">
    <property type="entry name" value="AB_hydrolase_fold"/>
</dbReference>
<protein>
    <recommendedName>
        <fullName evidence="1">AB hydrolase-1 domain-containing protein</fullName>
    </recommendedName>
</protein>